<organism evidence="6 7">
    <name type="scientific">Galendromus occidentalis</name>
    <name type="common">western predatory mite</name>
    <dbReference type="NCBI Taxonomy" id="34638"/>
    <lineage>
        <taxon>Eukaryota</taxon>
        <taxon>Metazoa</taxon>
        <taxon>Ecdysozoa</taxon>
        <taxon>Arthropoda</taxon>
        <taxon>Chelicerata</taxon>
        <taxon>Arachnida</taxon>
        <taxon>Acari</taxon>
        <taxon>Parasitiformes</taxon>
        <taxon>Mesostigmata</taxon>
        <taxon>Gamasina</taxon>
        <taxon>Phytoseioidea</taxon>
        <taxon>Phytoseiidae</taxon>
        <taxon>Typhlodrominae</taxon>
        <taxon>Galendromus</taxon>
    </lineage>
</organism>
<dbReference type="PANTHER" id="PTHR10913">
    <property type="entry name" value="FOLLISTATIN-RELATED"/>
    <property type="match status" value="1"/>
</dbReference>
<keyword evidence="2" id="KW-0722">Serine protease inhibitor</keyword>
<evidence type="ECO:0000256" key="1">
    <source>
        <dbReference type="ARBA" id="ARBA00022690"/>
    </source>
</evidence>
<dbReference type="SUPFAM" id="SSF100895">
    <property type="entry name" value="Kazal-type serine protease inhibitors"/>
    <property type="match status" value="4"/>
</dbReference>
<dbReference type="Gene3D" id="3.30.60.30">
    <property type="match status" value="4"/>
</dbReference>
<reference evidence="7" key="1">
    <citation type="submission" date="2025-08" db="UniProtKB">
        <authorList>
            <consortium name="RefSeq"/>
        </authorList>
    </citation>
    <scope>IDENTIFICATION</scope>
</reference>
<feature type="domain" description="Kazal-like" evidence="5">
    <location>
        <begin position="130"/>
        <end position="180"/>
    </location>
</feature>
<keyword evidence="3" id="KW-1015">Disulfide bond</keyword>
<feature type="signal peptide" evidence="4">
    <location>
        <begin position="1"/>
        <end position="19"/>
    </location>
</feature>
<dbReference type="InterPro" id="IPR036058">
    <property type="entry name" value="Kazal_dom_sf"/>
</dbReference>
<gene>
    <name evidence="7" type="primary">LOC100900604</name>
</gene>
<keyword evidence="4" id="KW-0732">Signal</keyword>
<evidence type="ECO:0000313" key="7">
    <source>
        <dbReference type="RefSeq" id="XP_003746841.2"/>
    </source>
</evidence>
<evidence type="ECO:0000256" key="4">
    <source>
        <dbReference type="SAM" id="SignalP"/>
    </source>
</evidence>
<dbReference type="GeneID" id="100900604"/>
<dbReference type="RefSeq" id="XP_003746841.2">
    <property type="nucleotide sequence ID" value="XM_003746793.3"/>
</dbReference>
<dbReference type="PANTHER" id="PTHR10913:SF45">
    <property type="entry name" value="FOLLISTATIN, ISOFORM A-RELATED"/>
    <property type="match status" value="1"/>
</dbReference>
<feature type="chain" id="PRO_5042613689" evidence="4">
    <location>
        <begin position="20"/>
        <end position="238"/>
    </location>
</feature>
<feature type="domain" description="Kazal-like" evidence="5">
    <location>
        <begin position="78"/>
        <end position="126"/>
    </location>
</feature>
<dbReference type="CDD" id="cd00104">
    <property type="entry name" value="KAZAL_FS"/>
    <property type="match status" value="3"/>
</dbReference>
<dbReference type="Pfam" id="PF07648">
    <property type="entry name" value="Kazal_2"/>
    <property type="match status" value="4"/>
</dbReference>
<keyword evidence="1" id="KW-0646">Protease inhibitor</keyword>
<dbReference type="InterPro" id="IPR002350">
    <property type="entry name" value="Kazal_dom"/>
</dbReference>
<evidence type="ECO:0000313" key="6">
    <source>
        <dbReference type="Proteomes" id="UP000694867"/>
    </source>
</evidence>
<feature type="domain" description="Kazal-like" evidence="5">
    <location>
        <begin position="22"/>
        <end position="77"/>
    </location>
</feature>
<dbReference type="InterPro" id="IPR050653">
    <property type="entry name" value="Prot_Inhib_GrowthFact_Antg"/>
</dbReference>
<dbReference type="SMART" id="SM00280">
    <property type="entry name" value="KAZAL"/>
    <property type="match status" value="4"/>
</dbReference>
<dbReference type="PROSITE" id="PS51465">
    <property type="entry name" value="KAZAL_2"/>
    <property type="match status" value="4"/>
</dbReference>
<protein>
    <submittedName>
        <fullName evidence="7">Agrin</fullName>
    </submittedName>
</protein>
<evidence type="ECO:0000259" key="5">
    <source>
        <dbReference type="PROSITE" id="PS51465"/>
    </source>
</evidence>
<dbReference type="GO" id="GO:0005576">
    <property type="term" value="C:extracellular region"/>
    <property type="evidence" value="ECO:0007669"/>
    <property type="project" value="TreeGrafter"/>
</dbReference>
<evidence type="ECO:0000256" key="3">
    <source>
        <dbReference type="ARBA" id="ARBA00023157"/>
    </source>
</evidence>
<name>A0AAJ6QX90_9ACAR</name>
<dbReference type="Proteomes" id="UP000694867">
    <property type="component" value="Unplaced"/>
</dbReference>
<accession>A0AAJ6QX90</accession>
<sequence>MSRLVVSLVFILKISLVVCADSDLPGECSRACNETEEFPKPVCGTDGNVYSSQCAMQKAACKQKVLISAQDWDACIDKQSLCPDKCLDLYDPVCGQDNIIYINYCVMQRKNCGKRMKTQDLVSCMTRERQARKIECPEDCAPIYEPVCDSLGDVHYNECFFRKATCGQENEIKILPLKACVNFDDRCPTKCLNINDPVCGSDGRRYQNHCKFAEENCKKNTKKMPWVYCLGEVDSIPQ</sequence>
<evidence type="ECO:0000256" key="2">
    <source>
        <dbReference type="ARBA" id="ARBA00022900"/>
    </source>
</evidence>
<keyword evidence="6" id="KW-1185">Reference proteome</keyword>
<dbReference type="GO" id="GO:0030154">
    <property type="term" value="P:cell differentiation"/>
    <property type="evidence" value="ECO:0007669"/>
    <property type="project" value="TreeGrafter"/>
</dbReference>
<dbReference type="KEGG" id="goe:100900604"/>
<dbReference type="AlphaFoldDB" id="A0AAJ6QX90"/>
<feature type="domain" description="Kazal-like" evidence="5">
    <location>
        <begin position="181"/>
        <end position="231"/>
    </location>
</feature>
<proteinExistence type="predicted"/>